<dbReference type="EMBL" id="MLKD01000028">
    <property type="protein sequence ID" value="OQE15418.1"/>
    <property type="molecule type" value="Genomic_DNA"/>
</dbReference>
<dbReference type="OrthoDB" id="4160064at2759"/>
<keyword evidence="3" id="KW-1185">Reference proteome</keyword>
<dbReference type="Proteomes" id="UP000191285">
    <property type="component" value="Unassembled WGS sequence"/>
</dbReference>
<feature type="transmembrane region" description="Helical" evidence="1">
    <location>
        <begin position="12"/>
        <end position="29"/>
    </location>
</feature>
<gene>
    <name evidence="2" type="ORF">PENSTE_c028G07215</name>
</gene>
<accession>A0A1V6SNJ5</accession>
<keyword evidence="1" id="KW-1133">Transmembrane helix</keyword>
<proteinExistence type="predicted"/>
<protein>
    <submittedName>
        <fullName evidence="2">Uncharacterized protein</fullName>
    </submittedName>
</protein>
<comment type="caution">
    <text evidence="2">The sequence shown here is derived from an EMBL/GenBank/DDBJ whole genome shotgun (WGS) entry which is preliminary data.</text>
</comment>
<feature type="transmembrane region" description="Helical" evidence="1">
    <location>
        <begin position="122"/>
        <end position="143"/>
    </location>
</feature>
<reference evidence="3" key="1">
    <citation type="journal article" date="2017" name="Nat. Microbiol.">
        <title>Global analysis of biosynthetic gene clusters reveals vast potential of secondary metabolite production in Penicillium species.</title>
        <authorList>
            <person name="Nielsen J.C."/>
            <person name="Grijseels S."/>
            <person name="Prigent S."/>
            <person name="Ji B."/>
            <person name="Dainat J."/>
            <person name="Nielsen K.F."/>
            <person name="Frisvad J.C."/>
            <person name="Workman M."/>
            <person name="Nielsen J."/>
        </authorList>
    </citation>
    <scope>NUCLEOTIDE SEQUENCE [LARGE SCALE GENOMIC DNA]</scope>
    <source>
        <strain evidence="3">IBT 24891</strain>
    </source>
</reference>
<evidence type="ECO:0000256" key="1">
    <source>
        <dbReference type="SAM" id="Phobius"/>
    </source>
</evidence>
<evidence type="ECO:0000313" key="2">
    <source>
        <dbReference type="EMBL" id="OQE15418.1"/>
    </source>
</evidence>
<organism evidence="2 3">
    <name type="scientific">Penicillium steckii</name>
    <dbReference type="NCBI Taxonomy" id="303698"/>
    <lineage>
        <taxon>Eukaryota</taxon>
        <taxon>Fungi</taxon>
        <taxon>Dikarya</taxon>
        <taxon>Ascomycota</taxon>
        <taxon>Pezizomycotina</taxon>
        <taxon>Eurotiomycetes</taxon>
        <taxon>Eurotiomycetidae</taxon>
        <taxon>Eurotiales</taxon>
        <taxon>Aspergillaceae</taxon>
        <taxon>Penicillium</taxon>
    </lineage>
</organism>
<keyword evidence="1" id="KW-0472">Membrane</keyword>
<keyword evidence="1" id="KW-0812">Transmembrane</keyword>
<feature type="transmembrane region" description="Helical" evidence="1">
    <location>
        <begin position="95"/>
        <end position="116"/>
    </location>
</feature>
<dbReference type="AlphaFoldDB" id="A0A1V6SNJ5"/>
<name>A0A1V6SNJ5_9EURO</name>
<sequence>MQTLLSLSRMAVGLGFLAIPGPFASIFIMPFSPEAAIGCKMAGNRDLVLGALLYYTYRRRYSTPRKDTVIDPSEQSLLSKSGNSEGHSDNSMMRLALLSGIAVDTLDVVMVLWCYLDGTLPVEAAVTLGGGASILLGLGLYCWRKET</sequence>
<evidence type="ECO:0000313" key="3">
    <source>
        <dbReference type="Proteomes" id="UP000191285"/>
    </source>
</evidence>